<protein>
    <submittedName>
        <fullName evidence="2">Glycosyltransferase</fullName>
    </submittedName>
</protein>
<evidence type="ECO:0000313" key="2">
    <source>
        <dbReference type="EMBL" id="HGQ86048.1"/>
    </source>
</evidence>
<dbReference type="CDD" id="cd00761">
    <property type="entry name" value="Glyco_tranf_GTA_type"/>
    <property type="match status" value="1"/>
</dbReference>
<dbReference type="PANTHER" id="PTHR22916">
    <property type="entry name" value="GLYCOSYLTRANSFERASE"/>
    <property type="match status" value="1"/>
</dbReference>
<reference evidence="2" key="1">
    <citation type="journal article" date="2020" name="mSystems">
        <title>Genome- and Community-Level Interaction Insights into Carbon Utilization and Element Cycling Functions of Hydrothermarchaeota in Hydrothermal Sediment.</title>
        <authorList>
            <person name="Zhou Z."/>
            <person name="Liu Y."/>
            <person name="Xu W."/>
            <person name="Pan J."/>
            <person name="Luo Z.H."/>
            <person name="Li M."/>
        </authorList>
    </citation>
    <scope>NUCLEOTIDE SEQUENCE [LARGE SCALE GENOMIC DNA]</scope>
    <source>
        <strain evidence="2">SpSt-6</strain>
    </source>
</reference>
<feature type="domain" description="Glycosyltransferase 2-like" evidence="1">
    <location>
        <begin position="6"/>
        <end position="132"/>
    </location>
</feature>
<dbReference type="EMBL" id="DSZN01000108">
    <property type="protein sequence ID" value="HGQ86048.1"/>
    <property type="molecule type" value="Genomic_DNA"/>
</dbReference>
<comment type="caution">
    <text evidence="2">The sequence shown here is derived from an EMBL/GenBank/DDBJ whole genome shotgun (WGS) entry which is preliminary data.</text>
</comment>
<dbReference type="InterPro" id="IPR029044">
    <property type="entry name" value="Nucleotide-diphossugar_trans"/>
</dbReference>
<dbReference type="SUPFAM" id="SSF53448">
    <property type="entry name" value="Nucleotide-diphospho-sugar transferases"/>
    <property type="match status" value="1"/>
</dbReference>
<sequence>MFPEVSIIIPTYNRERLLPRAIESVRRQTYKNWELLIIDDRSTDNTEILVKKYISLDDRIIYLKNERKKGPAGARNFGILNSKGKYIAFLDSDDEWSEIHLEESIDVLKNYDIKVSFALWTAVKEDGEVRRVFDPEIPEERARLERTISIFNPKIEGKYIFFGDNFYEESFLKGASYCTNINTLVIERDIIEKVGLFNEDLLVCEDSDFVYRVILDYPFCLIDNYHLYYYQGSDNIYNFFDRRDVKIDDVLENRKFIEKFTFVGLGQIKLNSIHKNLIKSSQKIVRKKECINKIKDIIGRKYFTLGFMNHKINKFKAILFVFKSLFYKFKFTRLLFLIKILFPFIPIKLEEEKLRKDLSLW</sequence>
<gene>
    <name evidence="2" type="ORF">ENT66_07040</name>
</gene>
<dbReference type="AlphaFoldDB" id="A0A7C4JTH5"/>
<dbReference type="Pfam" id="PF00535">
    <property type="entry name" value="Glycos_transf_2"/>
    <property type="match status" value="1"/>
</dbReference>
<evidence type="ECO:0000259" key="1">
    <source>
        <dbReference type="Pfam" id="PF00535"/>
    </source>
</evidence>
<accession>A0A7C4JTH5</accession>
<name>A0A7C4JTH5_9BACT</name>
<dbReference type="InterPro" id="IPR001173">
    <property type="entry name" value="Glyco_trans_2-like"/>
</dbReference>
<dbReference type="GO" id="GO:0016758">
    <property type="term" value="F:hexosyltransferase activity"/>
    <property type="evidence" value="ECO:0007669"/>
    <property type="project" value="UniProtKB-ARBA"/>
</dbReference>
<proteinExistence type="predicted"/>
<dbReference type="PANTHER" id="PTHR22916:SF3">
    <property type="entry name" value="UDP-GLCNAC:BETAGAL BETA-1,3-N-ACETYLGLUCOSAMINYLTRANSFERASE-LIKE PROTEIN 1"/>
    <property type="match status" value="1"/>
</dbReference>
<dbReference type="Gene3D" id="3.90.550.10">
    <property type="entry name" value="Spore Coat Polysaccharide Biosynthesis Protein SpsA, Chain A"/>
    <property type="match status" value="1"/>
</dbReference>
<keyword evidence="2" id="KW-0808">Transferase</keyword>
<organism evidence="2">
    <name type="scientific">Thermodesulfobacterium geofontis</name>
    <dbReference type="NCBI Taxonomy" id="1295609"/>
    <lineage>
        <taxon>Bacteria</taxon>
        <taxon>Pseudomonadati</taxon>
        <taxon>Thermodesulfobacteriota</taxon>
        <taxon>Thermodesulfobacteria</taxon>
        <taxon>Thermodesulfobacteriales</taxon>
        <taxon>Thermodesulfobacteriaceae</taxon>
        <taxon>Thermodesulfobacterium</taxon>
    </lineage>
</organism>